<keyword evidence="7" id="KW-1185">Reference proteome</keyword>
<dbReference type="EMBL" id="KV453841">
    <property type="protein sequence ID" value="ODV92098.1"/>
    <property type="molecule type" value="Genomic_DNA"/>
</dbReference>
<protein>
    <recommendedName>
        <fullName evidence="1">triacylglycerol lipase</fullName>
        <ecNumber evidence="1">3.1.1.3</ecNumber>
    </recommendedName>
</protein>
<evidence type="ECO:0000313" key="6">
    <source>
        <dbReference type="EMBL" id="ODV92098.1"/>
    </source>
</evidence>
<evidence type="ECO:0000259" key="5">
    <source>
        <dbReference type="Pfam" id="PF01764"/>
    </source>
</evidence>
<dbReference type="AlphaFoldDB" id="A0A1E4TKA2"/>
<dbReference type="CDD" id="cd00519">
    <property type="entry name" value="Lipase_3"/>
    <property type="match status" value="1"/>
</dbReference>
<name>A0A1E4TKA2_9ASCO</name>
<dbReference type="Gene3D" id="3.40.50.1820">
    <property type="entry name" value="alpha/beta hydrolase"/>
    <property type="match status" value="1"/>
</dbReference>
<feature type="signal peptide" evidence="4">
    <location>
        <begin position="1"/>
        <end position="18"/>
    </location>
</feature>
<proteinExistence type="predicted"/>
<evidence type="ECO:0000313" key="7">
    <source>
        <dbReference type="Proteomes" id="UP000095023"/>
    </source>
</evidence>
<dbReference type="SUPFAM" id="SSF53474">
    <property type="entry name" value="alpha/beta-Hydrolases"/>
    <property type="match status" value="1"/>
</dbReference>
<evidence type="ECO:0000256" key="2">
    <source>
        <dbReference type="ARBA" id="ARBA00022729"/>
    </source>
</evidence>
<dbReference type="PANTHER" id="PTHR46640:SF1">
    <property type="entry name" value="FUNGAL LIPASE-LIKE DOMAIN-CONTAINING PROTEIN-RELATED"/>
    <property type="match status" value="1"/>
</dbReference>
<dbReference type="GO" id="GO:0004806">
    <property type="term" value="F:triacylglycerol lipase activity"/>
    <property type="evidence" value="ECO:0007669"/>
    <property type="project" value="UniProtKB-EC"/>
</dbReference>
<sequence length="318" mass="35043">MLFWGILALIIIVGGTQSHLFIDHISPYQFQLLTEFSHLADVAYCVPSPGISEPFNCTSACSRFNGIHLITEFATDHANQSCTGYIAVDDGSFSNQKKIIVAFRGTNTLKDILVDSDFLQSDLDLYGSHHGCKGCGVHAGFHDSYKQLEPIIVNAVVRLMEMYDDTPVLVVGHSLGGAMALLAGISLSFNDAILKRGVLIVTFGQPCIGNQAFVDWLDLRFRPLSYNGSPFTSPDPSLWRVTHRNDPVCQLPPSLDYKQSSNELYISSDGLPDSSEQIWICLGQNDPRCNFGHHVPLAFTGVKQHVQYISPIGFCPYL</sequence>
<dbReference type="InterPro" id="IPR029058">
    <property type="entry name" value="AB_hydrolase_fold"/>
</dbReference>
<accession>A0A1E4TKA2</accession>
<gene>
    <name evidence="6" type="ORF">CANCADRAFT_689</name>
</gene>
<evidence type="ECO:0000256" key="3">
    <source>
        <dbReference type="ARBA" id="ARBA00022801"/>
    </source>
</evidence>
<feature type="domain" description="Fungal lipase-type" evidence="5">
    <location>
        <begin position="100"/>
        <end position="253"/>
    </location>
</feature>
<keyword evidence="3" id="KW-0378">Hydrolase</keyword>
<dbReference type="OrthoDB" id="438440at2759"/>
<keyword evidence="2 4" id="KW-0732">Signal</keyword>
<feature type="chain" id="PRO_5009163261" description="triacylglycerol lipase" evidence="4">
    <location>
        <begin position="19"/>
        <end position="318"/>
    </location>
</feature>
<dbReference type="GO" id="GO:0006629">
    <property type="term" value="P:lipid metabolic process"/>
    <property type="evidence" value="ECO:0007669"/>
    <property type="project" value="InterPro"/>
</dbReference>
<dbReference type="Proteomes" id="UP000095023">
    <property type="component" value="Unassembled WGS sequence"/>
</dbReference>
<evidence type="ECO:0000256" key="1">
    <source>
        <dbReference type="ARBA" id="ARBA00013279"/>
    </source>
</evidence>
<dbReference type="InterPro" id="IPR051299">
    <property type="entry name" value="AB_hydrolase_lip/est"/>
</dbReference>
<dbReference type="PANTHER" id="PTHR46640">
    <property type="entry name" value="TRIACYLGLYCEROL LIPASE, PUTATIVE (AFU_ORTHOLOGUE AFUA_6G06510)-RELATED"/>
    <property type="match status" value="1"/>
</dbReference>
<dbReference type="InterPro" id="IPR002921">
    <property type="entry name" value="Fungal_lipase-type"/>
</dbReference>
<reference evidence="7" key="1">
    <citation type="submission" date="2016-02" db="EMBL/GenBank/DDBJ databases">
        <title>Comparative genomics of biotechnologically important yeasts.</title>
        <authorList>
            <consortium name="DOE Joint Genome Institute"/>
            <person name="Riley R."/>
            <person name="Haridas S."/>
            <person name="Wolfe K.H."/>
            <person name="Lopes M.R."/>
            <person name="Hittinger C.T."/>
            <person name="Goker M."/>
            <person name="Salamov A."/>
            <person name="Wisecaver J."/>
            <person name="Long T.M."/>
            <person name="Aerts A.L."/>
            <person name="Barry K."/>
            <person name="Choi C."/>
            <person name="Clum A."/>
            <person name="Coughlan A.Y."/>
            <person name="Deshpande S."/>
            <person name="Douglass A.P."/>
            <person name="Hanson S.J."/>
            <person name="Klenk H.-P."/>
            <person name="Labutti K."/>
            <person name="Lapidus A."/>
            <person name="Lindquist E."/>
            <person name="Lipzen A."/>
            <person name="Meier-Kolthoff J.P."/>
            <person name="Ohm R.A."/>
            <person name="Otillar R.P."/>
            <person name="Pangilinan J."/>
            <person name="Peng Y."/>
            <person name="Rokas A."/>
            <person name="Rosa C.A."/>
            <person name="Scheuner C."/>
            <person name="Sibirny A.A."/>
            <person name="Slot J.C."/>
            <person name="Stielow J.B."/>
            <person name="Sun H."/>
            <person name="Kurtzman C.P."/>
            <person name="Blackwell M."/>
            <person name="Jeffries T.W."/>
            <person name="Grigoriev I.V."/>
        </authorList>
    </citation>
    <scope>NUCLEOTIDE SEQUENCE [LARGE SCALE GENOMIC DNA]</scope>
    <source>
        <strain evidence="7">NRRL Y-17796</strain>
    </source>
</reference>
<dbReference type="EC" id="3.1.1.3" evidence="1"/>
<organism evidence="6 7">
    <name type="scientific">Tortispora caseinolytica NRRL Y-17796</name>
    <dbReference type="NCBI Taxonomy" id="767744"/>
    <lineage>
        <taxon>Eukaryota</taxon>
        <taxon>Fungi</taxon>
        <taxon>Dikarya</taxon>
        <taxon>Ascomycota</taxon>
        <taxon>Saccharomycotina</taxon>
        <taxon>Trigonopsidomycetes</taxon>
        <taxon>Trigonopsidales</taxon>
        <taxon>Trigonopsidaceae</taxon>
        <taxon>Tortispora</taxon>
    </lineage>
</organism>
<dbReference type="Pfam" id="PF01764">
    <property type="entry name" value="Lipase_3"/>
    <property type="match status" value="1"/>
</dbReference>
<evidence type="ECO:0000256" key="4">
    <source>
        <dbReference type="SAM" id="SignalP"/>
    </source>
</evidence>